<dbReference type="AlphaFoldDB" id="A0A1F7UV33"/>
<dbReference type="InterPro" id="IPR015168">
    <property type="entry name" value="SsuA/THI5"/>
</dbReference>
<evidence type="ECO:0000313" key="5">
    <source>
        <dbReference type="EMBL" id="OGL82140.1"/>
    </source>
</evidence>
<reference evidence="5 6" key="1">
    <citation type="journal article" date="2016" name="Nat. Commun.">
        <title>Thousands of microbial genomes shed light on interconnected biogeochemical processes in an aquifer system.</title>
        <authorList>
            <person name="Anantharaman K."/>
            <person name="Brown C.T."/>
            <person name="Hug L.A."/>
            <person name="Sharon I."/>
            <person name="Castelle C.J."/>
            <person name="Probst A.J."/>
            <person name="Thomas B.C."/>
            <person name="Singh A."/>
            <person name="Wilkins M.J."/>
            <person name="Karaoz U."/>
            <person name="Brodie E.L."/>
            <person name="Williams K.H."/>
            <person name="Hubbard S.S."/>
            <person name="Banfield J.F."/>
        </authorList>
    </citation>
    <scope>NUCLEOTIDE SEQUENCE [LARGE SCALE GENOMIC DNA]</scope>
</reference>
<evidence type="ECO:0000256" key="3">
    <source>
        <dbReference type="ARBA" id="ARBA00022729"/>
    </source>
</evidence>
<comment type="subcellular location">
    <subcellularLocation>
        <location evidence="1">Periplasm</location>
    </subcellularLocation>
</comment>
<dbReference type="PANTHER" id="PTHR30024">
    <property type="entry name" value="ALIPHATIC SULFONATES-BINDING PROTEIN-RELATED"/>
    <property type="match status" value="1"/>
</dbReference>
<name>A0A1F7UV33_9BACT</name>
<sequence length="335" mass="36841">MLKRINIAAVAVIVILTLVFGWQVLYRRLEPVDLNFVVTSWPASRLIYAVESRGLFKKYGLKVKIIDVGGNYERAVEALRQGEADGGSFVLSEPLRLTAEGLPIKVVASIDYSSGADGIVAVPDIQSLQDLRGRRVAVPVQGFGHLLFQEALRRAALSEDDVIIVPQEPLGAVRAFLAHRVDAVVSVEPYLSLAVARRQSHLLFSSAETPGLISNVIAFREEYVLSHPKKVAAFLRAWFDVIDYFEHGEAERQEVMAIAAIASGVTLANLEDEFRGIELLNFAGNAIAFTYGNDITSLYGSGERLLEFLESTGRILKPVSVFKVLEPSFIRSGLR</sequence>
<dbReference type="Pfam" id="PF09084">
    <property type="entry name" value="NMT1"/>
    <property type="match status" value="1"/>
</dbReference>
<dbReference type="SUPFAM" id="SSF53850">
    <property type="entry name" value="Periplasmic binding protein-like II"/>
    <property type="match status" value="1"/>
</dbReference>
<dbReference type="InterPro" id="IPR001638">
    <property type="entry name" value="Solute-binding_3/MltF_N"/>
</dbReference>
<dbReference type="GO" id="GO:0042597">
    <property type="term" value="C:periplasmic space"/>
    <property type="evidence" value="ECO:0007669"/>
    <property type="project" value="UniProtKB-SubCell"/>
</dbReference>
<dbReference type="Proteomes" id="UP000176846">
    <property type="component" value="Unassembled WGS sequence"/>
</dbReference>
<protein>
    <recommendedName>
        <fullName evidence="4">Solute-binding protein family 3/N-terminal domain-containing protein</fullName>
    </recommendedName>
</protein>
<dbReference type="SMART" id="SM00062">
    <property type="entry name" value="PBPb"/>
    <property type="match status" value="1"/>
</dbReference>
<evidence type="ECO:0000256" key="1">
    <source>
        <dbReference type="ARBA" id="ARBA00004418"/>
    </source>
</evidence>
<dbReference type="Gene3D" id="3.40.190.10">
    <property type="entry name" value="Periplasmic binding protein-like II"/>
    <property type="match status" value="2"/>
</dbReference>
<dbReference type="PANTHER" id="PTHR30024:SF47">
    <property type="entry name" value="TAURINE-BINDING PERIPLASMIC PROTEIN"/>
    <property type="match status" value="1"/>
</dbReference>
<dbReference type="EMBL" id="MGEK01000023">
    <property type="protein sequence ID" value="OGL82140.1"/>
    <property type="molecule type" value="Genomic_DNA"/>
</dbReference>
<evidence type="ECO:0000259" key="4">
    <source>
        <dbReference type="SMART" id="SM00062"/>
    </source>
</evidence>
<organism evidence="5 6">
    <name type="scientific">Candidatus Uhrbacteria bacterium RIFCSPLOWO2_01_FULL_47_25</name>
    <dbReference type="NCBI Taxonomy" id="1802402"/>
    <lineage>
        <taxon>Bacteria</taxon>
        <taxon>Candidatus Uhriibacteriota</taxon>
    </lineage>
</organism>
<comment type="similarity">
    <text evidence="2">Belongs to the bacterial solute-binding protein SsuA/TauA family.</text>
</comment>
<comment type="caution">
    <text evidence="5">The sequence shown here is derived from an EMBL/GenBank/DDBJ whole genome shotgun (WGS) entry which is preliminary data.</text>
</comment>
<evidence type="ECO:0000256" key="2">
    <source>
        <dbReference type="ARBA" id="ARBA00010742"/>
    </source>
</evidence>
<keyword evidence="3" id="KW-0732">Signal</keyword>
<gene>
    <name evidence="5" type="ORF">A2936_01085</name>
</gene>
<proteinExistence type="inferred from homology"/>
<feature type="domain" description="Solute-binding protein family 3/N-terminal" evidence="4">
    <location>
        <begin position="35"/>
        <end position="242"/>
    </location>
</feature>
<evidence type="ECO:0000313" key="6">
    <source>
        <dbReference type="Proteomes" id="UP000176846"/>
    </source>
</evidence>
<accession>A0A1F7UV33</accession>